<dbReference type="PANTHER" id="PTHR43420">
    <property type="entry name" value="ACETYLTRANSFERASE"/>
    <property type="match status" value="1"/>
</dbReference>
<dbReference type="PROSITE" id="PS51186">
    <property type="entry name" value="GNAT"/>
    <property type="match status" value="2"/>
</dbReference>
<dbReference type="RefSeq" id="WP_388008728.1">
    <property type="nucleotide sequence ID" value="NZ_JBHUEE010000008.1"/>
</dbReference>
<dbReference type="GO" id="GO:0016746">
    <property type="term" value="F:acyltransferase activity"/>
    <property type="evidence" value="ECO:0007669"/>
    <property type="project" value="UniProtKB-KW"/>
</dbReference>
<gene>
    <name evidence="4" type="ORF">ACFSE6_14785</name>
</gene>
<evidence type="ECO:0000313" key="4">
    <source>
        <dbReference type="EMBL" id="MFD1719109.1"/>
    </source>
</evidence>
<feature type="domain" description="N-acetyltransferase" evidence="3">
    <location>
        <begin position="28"/>
        <end position="184"/>
    </location>
</feature>
<name>A0ABW4L8B3_9MICO</name>
<evidence type="ECO:0000256" key="2">
    <source>
        <dbReference type="ARBA" id="ARBA00023315"/>
    </source>
</evidence>
<dbReference type="CDD" id="cd04301">
    <property type="entry name" value="NAT_SF"/>
    <property type="match status" value="1"/>
</dbReference>
<dbReference type="EC" id="2.3.1.-" evidence="4"/>
<keyword evidence="2 4" id="KW-0012">Acyltransferase</keyword>
<dbReference type="Proteomes" id="UP001597277">
    <property type="component" value="Unassembled WGS sequence"/>
</dbReference>
<dbReference type="InterPro" id="IPR000182">
    <property type="entry name" value="GNAT_dom"/>
</dbReference>
<dbReference type="Pfam" id="PF00583">
    <property type="entry name" value="Acetyltransf_1"/>
    <property type="match status" value="1"/>
</dbReference>
<dbReference type="SUPFAM" id="SSF55729">
    <property type="entry name" value="Acyl-CoA N-acyltransferases (Nat)"/>
    <property type="match status" value="1"/>
</dbReference>
<dbReference type="InterPro" id="IPR016181">
    <property type="entry name" value="Acyl_CoA_acyltransferase"/>
</dbReference>
<feature type="domain" description="N-acetyltransferase" evidence="3">
    <location>
        <begin position="196"/>
        <end position="348"/>
    </location>
</feature>
<dbReference type="Gene3D" id="3.40.630.30">
    <property type="match status" value="1"/>
</dbReference>
<sequence>MAGGTRVPLAQRAAAPGTVPVPGAEYGLAWRELHADDADAVLDLVARASAVDRPMAAPSPNQVTDALDPARARVISSLGGYAAGGEDGSLEAVGVVYLPAGETDVVRAFLTGTVAPGRRGRGIGTALLRWQVGRARQLLAHDGRLLPGRIATYVDEHLTDRRRLVTDAGFQPRRVYQEMRRPVDGPLPQARLPAGMRVVDWTPDLDEDVRHAHNEAFQDHWGSQPMSHESWRRVNRELEPRWSKVALARGPDESEEVAGYAMTSRHEHLWSQLGHTEGYTELLGVRRPYRGRGLARMLLVEVIAALAEDGIESTGLDVDTINPSGAHLFYERLGYERQGARTLYTIEI</sequence>
<keyword evidence="5" id="KW-1185">Reference proteome</keyword>
<dbReference type="InterPro" id="IPR050680">
    <property type="entry name" value="YpeA/RimI_acetyltransf"/>
</dbReference>
<reference evidence="5" key="1">
    <citation type="journal article" date="2019" name="Int. J. Syst. Evol. Microbiol.">
        <title>The Global Catalogue of Microorganisms (GCM) 10K type strain sequencing project: providing services to taxonomists for standard genome sequencing and annotation.</title>
        <authorList>
            <consortium name="The Broad Institute Genomics Platform"/>
            <consortium name="The Broad Institute Genome Sequencing Center for Infectious Disease"/>
            <person name="Wu L."/>
            <person name="Ma J."/>
        </authorList>
    </citation>
    <scope>NUCLEOTIDE SEQUENCE [LARGE SCALE GENOMIC DNA]</scope>
    <source>
        <strain evidence="5">JCM 17130</strain>
    </source>
</reference>
<protein>
    <submittedName>
        <fullName evidence="4">GNAT family N-acetyltransferase</fullName>
        <ecNumber evidence="4">2.3.1.-</ecNumber>
    </submittedName>
</protein>
<keyword evidence="1 4" id="KW-0808">Transferase</keyword>
<dbReference type="EMBL" id="JBHUEE010000008">
    <property type="protein sequence ID" value="MFD1719109.1"/>
    <property type="molecule type" value="Genomic_DNA"/>
</dbReference>
<evidence type="ECO:0000256" key="1">
    <source>
        <dbReference type="ARBA" id="ARBA00022679"/>
    </source>
</evidence>
<proteinExistence type="predicted"/>
<evidence type="ECO:0000313" key="5">
    <source>
        <dbReference type="Proteomes" id="UP001597277"/>
    </source>
</evidence>
<accession>A0ABW4L8B3</accession>
<comment type="caution">
    <text evidence="4">The sequence shown here is derived from an EMBL/GenBank/DDBJ whole genome shotgun (WGS) entry which is preliminary data.</text>
</comment>
<organism evidence="4 5">
    <name type="scientific">Georgenia deserti</name>
    <dbReference type="NCBI Taxonomy" id="2093781"/>
    <lineage>
        <taxon>Bacteria</taxon>
        <taxon>Bacillati</taxon>
        <taxon>Actinomycetota</taxon>
        <taxon>Actinomycetes</taxon>
        <taxon>Micrococcales</taxon>
        <taxon>Bogoriellaceae</taxon>
        <taxon>Georgenia</taxon>
    </lineage>
</organism>
<evidence type="ECO:0000259" key="3">
    <source>
        <dbReference type="PROSITE" id="PS51186"/>
    </source>
</evidence>